<dbReference type="AlphaFoldDB" id="A0AAW5HXB3"/>
<organism evidence="3 4">
    <name type="scientific">Corynebacterium lipophilum</name>
    <dbReference type="NCBI Taxonomy" id="2804918"/>
    <lineage>
        <taxon>Bacteria</taxon>
        <taxon>Bacillati</taxon>
        <taxon>Actinomycetota</taxon>
        <taxon>Actinomycetes</taxon>
        <taxon>Mycobacteriales</taxon>
        <taxon>Corynebacteriaceae</taxon>
        <taxon>Corynebacterium</taxon>
    </lineage>
</organism>
<dbReference type="CDD" id="cd07067">
    <property type="entry name" value="HP_PGM_like"/>
    <property type="match status" value="1"/>
</dbReference>
<gene>
    <name evidence="3" type="ORF">JMN37_07560</name>
</gene>
<dbReference type="SMART" id="SM00855">
    <property type="entry name" value="PGAM"/>
    <property type="match status" value="1"/>
</dbReference>
<keyword evidence="1 3" id="KW-0378">Hydrolase</keyword>
<sequence>MSRSTKLHEQHKDQFGEMFITGRHQEVPRHPRREFKKTTLAAGAVLWRGDLEHPDSIEVACIHRPHYDDWSLAKGKVDPDEFLVTTAVREIQEETGYEVRLGKLIGKTVYPVKNTTKVVYYWTGKVVGGEFTPNNEVDEIRWLNIDDATQLMSYELDRQVLLKAAKRFATPADTRILYVRHARANYKEAWKHDDSRRPLDKKGKRQAKALVPLLQAFAPESLYSAEPLRCEQTLIPLAKALGKDITIDATFGEIAWQENQVAARADFDALIKRGGTHVVCSQGGVIPEMIAALSADGRLPIDSPILAKKASVWVLSFNDGQLIGADYMPSPLPVL</sequence>
<dbReference type="SUPFAM" id="SSF53254">
    <property type="entry name" value="Phosphoglycerate mutase-like"/>
    <property type="match status" value="1"/>
</dbReference>
<dbReference type="RefSeq" id="WP_070362558.1">
    <property type="nucleotide sequence ID" value="NZ_JAEUWV010000010.1"/>
</dbReference>
<dbReference type="CDD" id="cd03673">
    <property type="entry name" value="NUDIX_Ap6A_hydrolase"/>
    <property type="match status" value="1"/>
</dbReference>
<evidence type="ECO:0000313" key="4">
    <source>
        <dbReference type="Proteomes" id="UP001205920"/>
    </source>
</evidence>
<feature type="domain" description="Nudix hydrolase" evidence="2">
    <location>
        <begin position="37"/>
        <end position="166"/>
    </location>
</feature>
<protein>
    <submittedName>
        <fullName evidence="3">NUDIX hydrolase</fullName>
    </submittedName>
</protein>
<dbReference type="PROSITE" id="PS00893">
    <property type="entry name" value="NUDIX_BOX"/>
    <property type="match status" value="1"/>
</dbReference>
<keyword evidence="4" id="KW-1185">Reference proteome</keyword>
<proteinExistence type="predicted"/>
<dbReference type="Pfam" id="PF00293">
    <property type="entry name" value="NUDIX"/>
    <property type="match status" value="1"/>
</dbReference>
<dbReference type="SUPFAM" id="SSF55811">
    <property type="entry name" value="Nudix"/>
    <property type="match status" value="1"/>
</dbReference>
<dbReference type="GO" id="GO:0006167">
    <property type="term" value="P:AMP biosynthetic process"/>
    <property type="evidence" value="ECO:0007669"/>
    <property type="project" value="TreeGrafter"/>
</dbReference>
<dbReference type="InterPro" id="IPR029033">
    <property type="entry name" value="His_PPase_superfam"/>
</dbReference>
<name>A0AAW5HXB3_9CORY</name>
<dbReference type="GO" id="GO:0004081">
    <property type="term" value="F:bis(5'-nucleosyl)-tetraphosphatase (asymmetrical) activity"/>
    <property type="evidence" value="ECO:0007669"/>
    <property type="project" value="TreeGrafter"/>
</dbReference>
<comment type="caution">
    <text evidence="3">The sequence shown here is derived from an EMBL/GenBank/DDBJ whole genome shotgun (WGS) entry which is preliminary data.</text>
</comment>
<dbReference type="Gene3D" id="3.40.50.1240">
    <property type="entry name" value="Phosphoglycerate mutase-like"/>
    <property type="match status" value="1"/>
</dbReference>
<accession>A0AAW5HXB3</accession>
<dbReference type="InterPro" id="IPR013078">
    <property type="entry name" value="His_Pase_superF_clade-1"/>
</dbReference>
<dbReference type="InterPro" id="IPR051325">
    <property type="entry name" value="Nudix_hydrolase_domain"/>
</dbReference>
<dbReference type="PANTHER" id="PTHR21340">
    <property type="entry name" value="DIADENOSINE 5,5-P1,P4-TETRAPHOSPHATE PYROPHOSPHOHYDROLASE MUTT"/>
    <property type="match status" value="1"/>
</dbReference>
<dbReference type="InterPro" id="IPR020084">
    <property type="entry name" value="NUDIX_hydrolase_CS"/>
</dbReference>
<dbReference type="PANTHER" id="PTHR21340:SF0">
    <property type="entry name" value="BIS(5'-NUCLEOSYL)-TETRAPHOSPHATASE [ASYMMETRICAL]"/>
    <property type="match status" value="1"/>
</dbReference>
<dbReference type="GO" id="GO:0006754">
    <property type="term" value="P:ATP biosynthetic process"/>
    <property type="evidence" value="ECO:0007669"/>
    <property type="project" value="TreeGrafter"/>
</dbReference>
<evidence type="ECO:0000313" key="3">
    <source>
        <dbReference type="EMBL" id="MCO6394829.1"/>
    </source>
</evidence>
<dbReference type="InterPro" id="IPR000086">
    <property type="entry name" value="NUDIX_hydrolase_dom"/>
</dbReference>
<dbReference type="InterPro" id="IPR015797">
    <property type="entry name" value="NUDIX_hydrolase-like_dom_sf"/>
</dbReference>
<evidence type="ECO:0000259" key="2">
    <source>
        <dbReference type="PROSITE" id="PS51462"/>
    </source>
</evidence>
<dbReference type="Proteomes" id="UP001205920">
    <property type="component" value="Unassembled WGS sequence"/>
</dbReference>
<dbReference type="Pfam" id="PF00300">
    <property type="entry name" value="His_Phos_1"/>
    <property type="match status" value="1"/>
</dbReference>
<dbReference type="EMBL" id="JAEUWV010000010">
    <property type="protein sequence ID" value="MCO6394829.1"/>
    <property type="molecule type" value="Genomic_DNA"/>
</dbReference>
<dbReference type="PROSITE" id="PS51462">
    <property type="entry name" value="NUDIX"/>
    <property type="match status" value="1"/>
</dbReference>
<evidence type="ECO:0000256" key="1">
    <source>
        <dbReference type="ARBA" id="ARBA00022801"/>
    </source>
</evidence>
<dbReference type="Gene3D" id="3.90.79.10">
    <property type="entry name" value="Nucleoside Triphosphate Pyrophosphohydrolase"/>
    <property type="match status" value="1"/>
</dbReference>
<reference evidence="3 4" key="1">
    <citation type="submission" date="2021-01" db="EMBL/GenBank/DDBJ databases">
        <title>Identification and Characterization of Corynebacterium sp.</title>
        <authorList>
            <person name="Luo Q."/>
            <person name="Qu P."/>
            <person name="Chen Q."/>
        </authorList>
    </citation>
    <scope>NUCLEOTIDE SEQUENCE [LARGE SCALE GENOMIC DNA]</scope>
    <source>
        <strain evidence="3 4">MC-18</strain>
    </source>
</reference>